<evidence type="ECO:0000256" key="1">
    <source>
        <dbReference type="SAM" id="MobiDB-lite"/>
    </source>
</evidence>
<dbReference type="AlphaFoldDB" id="A0A2N5N4U2"/>
<feature type="region of interest" description="Disordered" evidence="1">
    <location>
        <begin position="1"/>
        <end position="26"/>
    </location>
</feature>
<gene>
    <name evidence="2" type="ORF">B8V81_3805</name>
</gene>
<comment type="caution">
    <text evidence="2">The sequence shown here is derived from an EMBL/GenBank/DDBJ whole genome shotgun (WGS) entry which is preliminary data.</text>
</comment>
<keyword evidence="3" id="KW-1185">Reference proteome</keyword>
<dbReference type="EMBL" id="NFEZ01000004">
    <property type="protein sequence ID" value="PLT45374.1"/>
    <property type="molecule type" value="Genomic_DNA"/>
</dbReference>
<organism evidence="2 3">
    <name type="scientific">Paenibacillus pasadenensis</name>
    <dbReference type="NCBI Taxonomy" id="217090"/>
    <lineage>
        <taxon>Bacteria</taxon>
        <taxon>Bacillati</taxon>
        <taxon>Bacillota</taxon>
        <taxon>Bacilli</taxon>
        <taxon>Bacillales</taxon>
        <taxon>Paenibacillaceae</taxon>
        <taxon>Paenibacillus</taxon>
    </lineage>
</organism>
<protein>
    <submittedName>
        <fullName evidence="2">Uncharacterized protein</fullName>
    </submittedName>
</protein>
<reference evidence="2 3" key="1">
    <citation type="submission" date="2017-05" db="EMBL/GenBank/DDBJ databases">
        <title>Functional genome analysis of Paenibacillus pasadenensis strain R16: insights on endophytic life style and antifungal activity.</title>
        <authorList>
            <person name="Passera A."/>
            <person name="Marcolungo L."/>
            <person name="Casati P."/>
            <person name="Brasca M."/>
            <person name="Quaglino F."/>
            <person name="Delledonne M."/>
        </authorList>
    </citation>
    <scope>NUCLEOTIDE SEQUENCE [LARGE SCALE GENOMIC DNA]</scope>
    <source>
        <strain evidence="2 3">R16</strain>
    </source>
</reference>
<dbReference type="Proteomes" id="UP000234789">
    <property type="component" value="Unassembled WGS sequence"/>
</dbReference>
<proteinExistence type="predicted"/>
<feature type="compositionally biased region" description="Basic residues" evidence="1">
    <location>
        <begin position="1"/>
        <end position="11"/>
    </location>
</feature>
<feature type="compositionally biased region" description="Polar residues" evidence="1">
    <location>
        <begin position="12"/>
        <end position="26"/>
    </location>
</feature>
<accession>A0A2N5N4U2</accession>
<name>A0A2N5N4U2_9BACL</name>
<evidence type="ECO:0000313" key="3">
    <source>
        <dbReference type="Proteomes" id="UP000234789"/>
    </source>
</evidence>
<evidence type="ECO:0000313" key="2">
    <source>
        <dbReference type="EMBL" id="PLT45374.1"/>
    </source>
</evidence>
<sequence>MARTSRQKKQHPSTNFSSPAFTPSQIPQKRKCDWTIIFIGLRSPPIYNELADCSVRPVWGEIECQRRKSLCCCLFA</sequence>